<dbReference type="AlphaFoldDB" id="A0A1H4AAE7"/>
<dbReference type="HAMAP" id="MF_01270">
    <property type="entry name" value="AnhMurNAc_kinase"/>
    <property type="match status" value="1"/>
</dbReference>
<dbReference type="PANTHER" id="PTHR30605">
    <property type="entry name" value="ANHYDRO-N-ACETYLMURAMIC ACID KINASE"/>
    <property type="match status" value="1"/>
</dbReference>
<organism evidence="2 3">
    <name type="scientific">Bowdeniella nasicola</name>
    <dbReference type="NCBI Taxonomy" id="208480"/>
    <lineage>
        <taxon>Bacteria</taxon>
        <taxon>Bacillati</taxon>
        <taxon>Actinomycetota</taxon>
        <taxon>Actinomycetes</taxon>
        <taxon>Actinomycetales</taxon>
        <taxon>Actinomycetaceae</taxon>
        <taxon>Bowdeniella</taxon>
    </lineage>
</organism>
<dbReference type="EMBL" id="FNQV01000007">
    <property type="protein sequence ID" value="SEA32866.1"/>
    <property type="molecule type" value="Genomic_DNA"/>
</dbReference>
<dbReference type="GO" id="GO:0005524">
    <property type="term" value="F:ATP binding"/>
    <property type="evidence" value="ECO:0007669"/>
    <property type="project" value="UniProtKB-UniRule"/>
</dbReference>
<name>A0A1H4AAE7_9ACTO</name>
<comment type="function">
    <text evidence="1">Catalyzes the specific phosphorylation of 1,6-anhydro-N-acetylmuramic acid (anhMurNAc) with the simultaneous cleavage of the 1,6-anhydro ring, generating MurNAc-6-P. Is required for the utilization of anhMurNAc either imported from the medium or derived from its own cell wall murein, and thus plays a role in cell wall recycling.</text>
</comment>
<keyword evidence="1" id="KW-0808">Transferase</keyword>
<comment type="pathway">
    <text evidence="1">Amino-sugar metabolism; 1,6-anhydro-N-acetylmuramate degradation.</text>
</comment>
<keyword evidence="1" id="KW-0067">ATP-binding</keyword>
<dbReference type="GO" id="GO:0009254">
    <property type="term" value="P:peptidoglycan turnover"/>
    <property type="evidence" value="ECO:0007669"/>
    <property type="project" value="UniProtKB-UniRule"/>
</dbReference>
<dbReference type="Pfam" id="PF03702">
    <property type="entry name" value="AnmK"/>
    <property type="match status" value="1"/>
</dbReference>
<protein>
    <recommendedName>
        <fullName evidence="1">Anhydro-N-acetylmuramic acid kinase</fullName>
        <ecNumber evidence="1">2.7.1.170</ecNumber>
    </recommendedName>
    <alternativeName>
        <fullName evidence="1">AnhMurNAc kinase</fullName>
    </alternativeName>
</protein>
<comment type="catalytic activity">
    <reaction evidence="1">
        <text>1,6-anhydro-N-acetyl-beta-muramate + ATP + H2O = N-acetyl-D-muramate 6-phosphate + ADP + H(+)</text>
        <dbReference type="Rhea" id="RHEA:24952"/>
        <dbReference type="ChEBI" id="CHEBI:15377"/>
        <dbReference type="ChEBI" id="CHEBI:15378"/>
        <dbReference type="ChEBI" id="CHEBI:30616"/>
        <dbReference type="ChEBI" id="CHEBI:58690"/>
        <dbReference type="ChEBI" id="CHEBI:58722"/>
        <dbReference type="ChEBI" id="CHEBI:456216"/>
        <dbReference type="EC" id="2.7.1.170"/>
    </reaction>
</comment>
<dbReference type="GO" id="GO:0016773">
    <property type="term" value="F:phosphotransferase activity, alcohol group as acceptor"/>
    <property type="evidence" value="ECO:0007669"/>
    <property type="project" value="UniProtKB-UniRule"/>
</dbReference>
<dbReference type="InterPro" id="IPR043129">
    <property type="entry name" value="ATPase_NBD"/>
</dbReference>
<dbReference type="UniPathway" id="UPA00544"/>
<comment type="pathway">
    <text evidence="1">Cell wall biogenesis; peptidoglycan recycling.</text>
</comment>
<dbReference type="PANTHER" id="PTHR30605:SF0">
    <property type="entry name" value="ANHYDRO-N-ACETYLMURAMIC ACID KINASE"/>
    <property type="match status" value="1"/>
</dbReference>
<keyword evidence="3" id="KW-1185">Reference proteome</keyword>
<dbReference type="GO" id="GO:0016301">
    <property type="term" value="F:kinase activity"/>
    <property type="evidence" value="ECO:0007669"/>
    <property type="project" value="UniProtKB-KW"/>
</dbReference>
<feature type="binding site" evidence="1">
    <location>
        <begin position="9"/>
        <end position="16"/>
    </location>
    <ligand>
        <name>ATP</name>
        <dbReference type="ChEBI" id="CHEBI:30616"/>
    </ligand>
</feature>
<dbReference type="InterPro" id="IPR005338">
    <property type="entry name" value="Anhydro_N_Ac-Mur_kinase"/>
</dbReference>
<dbReference type="Gene3D" id="3.30.420.40">
    <property type="match status" value="2"/>
</dbReference>
<keyword evidence="1 2" id="KW-0418">Kinase</keyword>
<dbReference type="EC" id="2.7.1.170" evidence="1"/>
<dbReference type="GO" id="GO:0097175">
    <property type="term" value="P:1,6-anhydro-N-acetyl-beta-muramic acid catabolic process"/>
    <property type="evidence" value="ECO:0007669"/>
    <property type="project" value="UniProtKB-UniRule"/>
</dbReference>
<evidence type="ECO:0000256" key="1">
    <source>
        <dbReference type="HAMAP-Rule" id="MF_01270"/>
    </source>
</evidence>
<gene>
    <name evidence="1" type="primary">anmK</name>
    <name evidence="2" type="ORF">SAMN02910418_01382</name>
</gene>
<evidence type="ECO:0000313" key="2">
    <source>
        <dbReference type="EMBL" id="SEA32866.1"/>
    </source>
</evidence>
<accession>A0A1H4AAE7</accession>
<dbReference type="UniPathway" id="UPA00343"/>
<evidence type="ECO:0000313" key="3">
    <source>
        <dbReference type="Proteomes" id="UP000199288"/>
    </source>
</evidence>
<dbReference type="Proteomes" id="UP000199288">
    <property type="component" value="Unassembled WGS sequence"/>
</dbReference>
<dbReference type="GO" id="GO:0006040">
    <property type="term" value="P:amino sugar metabolic process"/>
    <property type="evidence" value="ECO:0007669"/>
    <property type="project" value="InterPro"/>
</dbReference>
<reference evidence="3" key="1">
    <citation type="submission" date="2016-10" db="EMBL/GenBank/DDBJ databases">
        <authorList>
            <person name="Varghese N."/>
            <person name="Submissions S."/>
        </authorList>
    </citation>
    <scope>NUCLEOTIDE SEQUENCE [LARGE SCALE GENOMIC DNA]</scope>
    <source>
        <strain evidence="3">KPR-1</strain>
    </source>
</reference>
<keyword evidence="1" id="KW-0119">Carbohydrate metabolism</keyword>
<dbReference type="SUPFAM" id="SSF53067">
    <property type="entry name" value="Actin-like ATPase domain"/>
    <property type="match status" value="1"/>
</dbReference>
<sequence length="401" mass="40243">MRILGMMSGTSADGIDAALLDFTITGTNLAASVCASELRAYPSELREAILRAQDPSRTTANDIAELHARIGNAHADFARDILAVASADAICLHGQTLNHLVREGRTIASLQVGDAARVAAATGLPVIHNVRANDIALGGAGAPFAPLLDVMLAQHLAPVALVNIGGLANLTAITSAGVTAFDTGPGNCLIDAYLSDSSGGQLSYDDGGALAARGTVHEDALAELLADPYFAAAPPKSTGREYFTLQWAEAALARAGLTVAGSAPDPDIVATFTALTARTIAEACLAAGATRTYIAGGGAHNASLLAALGAAGLDIRPMAELGISADLKEAVLMAVLGFAALAGLPATVTDTGATRPAVPGAIALPPTAPAGALAALLSAPPPVFAAAWPTPLILTHRKDPS</sequence>
<proteinExistence type="inferred from homology"/>
<comment type="similarity">
    <text evidence="1">Belongs to the anhydro-N-acetylmuramic acid kinase family.</text>
</comment>
<keyword evidence="1" id="KW-0547">Nucleotide-binding</keyword>